<sequence length="402" mass="42074">MFKKSLLAGVALSTMLTGAALAEGLSGDKVVIGVLTDLSGVYADVAGKGSIVAVEMAVADYGGKVLGKPIEILTADHQNKADIAVNIAREWIDTKGADTIVDLVTSSVGLGVQGVGGEKGIVTINSGAATVRLTQKECTATSFHWIYDTYSLAHVTPPSVVADGGDSWFIITADYAFGHSLEADATAVLGELGAKVVGSVRHPFPSADLSSFLLQAQSSGAKVVALANAGQDTINSVKQAAEFGLVAGGQKLVALLAFLSDIHSIGLELGQGLLVTTGFYWDLDDETRSFSKKFFEKFGKMPTMVQAADYSATLHYLKAVEAAGTDDGKTVAAKMKEMPVKDAVIHDGKIAPNGRVIHDMYLMEVKKPSESTGEWDLYKLVKTVPGAQAFQDPAKSGCALSQ</sequence>
<evidence type="ECO:0000256" key="2">
    <source>
        <dbReference type="ARBA" id="ARBA00022729"/>
    </source>
</evidence>
<protein>
    <submittedName>
        <fullName evidence="6">ABC transporter permease</fullName>
    </submittedName>
</protein>
<feature type="chain" id="PRO_5016363646" evidence="4">
    <location>
        <begin position="23"/>
        <end position="402"/>
    </location>
</feature>
<organism evidence="6 7">
    <name type="scientific">Zavarzinia aquatilis</name>
    <dbReference type="NCBI Taxonomy" id="2211142"/>
    <lineage>
        <taxon>Bacteria</taxon>
        <taxon>Pseudomonadati</taxon>
        <taxon>Pseudomonadota</taxon>
        <taxon>Alphaproteobacteria</taxon>
        <taxon>Rhodospirillales</taxon>
        <taxon>Zavarziniaceae</taxon>
        <taxon>Zavarzinia</taxon>
    </lineage>
</organism>
<dbReference type="InterPro" id="IPR028081">
    <property type="entry name" value="Leu-bd"/>
</dbReference>
<dbReference type="CDD" id="cd06327">
    <property type="entry name" value="PBP1_SBP-like"/>
    <property type="match status" value="1"/>
</dbReference>
<dbReference type="AlphaFoldDB" id="A0A317DVJ4"/>
<dbReference type="OrthoDB" id="7237299at2"/>
<evidence type="ECO:0000259" key="5">
    <source>
        <dbReference type="Pfam" id="PF13458"/>
    </source>
</evidence>
<dbReference type="Proteomes" id="UP000245461">
    <property type="component" value="Unassembled WGS sequence"/>
</dbReference>
<dbReference type="SUPFAM" id="SSF53822">
    <property type="entry name" value="Periplasmic binding protein-like I"/>
    <property type="match status" value="1"/>
</dbReference>
<evidence type="ECO:0000313" key="7">
    <source>
        <dbReference type="Proteomes" id="UP000245461"/>
    </source>
</evidence>
<keyword evidence="3" id="KW-0813">Transport</keyword>
<evidence type="ECO:0000313" key="6">
    <source>
        <dbReference type="EMBL" id="PWR17896.1"/>
    </source>
</evidence>
<evidence type="ECO:0000256" key="3">
    <source>
        <dbReference type="ARBA" id="ARBA00022970"/>
    </source>
</evidence>
<dbReference type="Pfam" id="PF13458">
    <property type="entry name" value="Peripla_BP_6"/>
    <property type="match status" value="1"/>
</dbReference>
<feature type="domain" description="Leucine-binding protein" evidence="5">
    <location>
        <begin position="30"/>
        <end position="366"/>
    </location>
</feature>
<comment type="similarity">
    <text evidence="1">Belongs to the leucine-binding protein family.</text>
</comment>
<comment type="caution">
    <text evidence="6">The sequence shown here is derived from an EMBL/GenBank/DDBJ whole genome shotgun (WGS) entry which is preliminary data.</text>
</comment>
<keyword evidence="2 4" id="KW-0732">Signal</keyword>
<reference evidence="6 7" key="1">
    <citation type="submission" date="2018-05" db="EMBL/GenBank/DDBJ databases">
        <title>Zavarzinia sp. HR-AS.</title>
        <authorList>
            <person name="Lee Y."/>
            <person name="Jeon C.O."/>
        </authorList>
    </citation>
    <scope>NUCLEOTIDE SEQUENCE [LARGE SCALE GENOMIC DNA]</scope>
    <source>
        <strain evidence="6 7">HR-AS</strain>
    </source>
</reference>
<dbReference type="Gene3D" id="3.40.50.2300">
    <property type="match status" value="2"/>
</dbReference>
<proteinExistence type="inferred from homology"/>
<dbReference type="GO" id="GO:0006865">
    <property type="term" value="P:amino acid transport"/>
    <property type="evidence" value="ECO:0007669"/>
    <property type="project" value="UniProtKB-KW"/>
</dbReference>
<name>A0A317DVJ4_9PROT</name>
<dbReference type="PANTHER" id="PTHR30483">
    <property type="entry name" value="LEUCINE-SPECIFIC-BINDING PROTEIN"/>
    <property type="match status" value="1"/>
</dbReference>
<keyword evidence="3" id="KW-0029">Amino-acid transport</keyword>
<keyword evidence="7" id="KW-1185">Reference proteome</keyword>
<dbReference type="RefSeq" id="WP_109908039.1">
    <property type="nucleotide sequence ID" value="NZ_QGLE01000020.1"/>
</dbReference>
<gene>
    <name evidence="6" type="ORF">DKG74_20465</name>
</gene>
<evidence type="ECO:0000256" key="1">
    <source>
        <dbReference type="ARBA" id="ARBA00010062"/>
    </source>
</evidence>
<accession>A0A317DVJ4</accession>
<feature type="signal peptide" evidence="4">
    <location>
        <begin position="1"/>
        <end position="22"/>
    </location>
</feature>
<dbReference type="EMBL" id="QGLE01000020">
    <property type="protein sequence ID" value="PWR17896.1"/>
    <property type="molecule type" value="Genomic_DNA"/>
</dbReference>
<dbReference type="InterPro" id="IPR051010">
    <property type="entry name" value="BCAA_transport"/>
</dbReference>
<evidence type="ECO:0000256" key="4">
    <source>
        <dbReference type="SAM" id="SignalP"/>
    </source>
</evidence>
<dbReference type="InterPro" id="IPR028082">
    <property type="entry name" value="Peripla_BP_I"/>
</dbReference>
<dbReference type="PANTHER" id="PTHR30483:SF6">
    <property type="entry name" value="PERIPLASMIC BINDING PROTEIN OF ABC TRANSPORTER FOR NATURAL AMINO ACIDS"/>
    <property type="match status" value="1"/>
</dbReference>